<accession>A0A0J8GR18</accession>
<dbReference type="STRING" id="1513271.XM47_10435"/>
<dbReference type="EMBL" id="LAZL01000015">
    <property type="protein sequence ID" value="KMT65147.1"/>
    <property type="molecule type" value="Genomic_DNA"/>
</dbReference>
<dbReference type="SUPFAM" id="SSF53335">
    <property type="entry name" value="S-adenosyl-L-methionine-dependent methyltransferases"/>
    <property type="match status" value="1"/>
</dbReference>
<comment type="caution">
    <text evidence="7">The sequence shown here is derived from an EMBL/GenBank/DDBJ whole genome shotgun (WGS) entry which is preliminary data.</text>
</comment>
<keyword evidence="2 6" id="KW-0698">rRNA processing</keyword>
<evidence type="ECO:0000256" key="5">
    <source>
        <dbReference type="ARBA" id="ARBA00022691"/>
    </source>
</evidence>
<dbReference type="CDD" id="cd02440">
    <property type="entry name" value="AdoMet_MTases"/>
    <property type="match status" value="1"/>
</dbReference>
<comment type="similarity">
    <text evidence="6">Belongs to the methyltransferase superfamily. METTL16/RlmF family.</text>
</comment>
<dbReference type="AlphaFoldDB" id="A0A0J8GR18"/>
<gene>
    <name evidence="6" type="primary">rlmF</name>
    <name evidence="7" type="ORF">XM47_10435</name>
</gene>
<evidence type="ECO:0000256" key="6">
    <source>
        <dbReference type="HAMAP-Rule" id="MF_01848"/>
    </source>
</evidence>
<dbReference type="InterPro" id="IPR010286">
    <property type="entry name" value="METTL16/RlmF"/>
</dbReference>
<keyword evidence="8" id="KW-1185">Reference proteome</keyword>
<evidence type="ECO:0000256" key="3">
    <source>
        <dbReference type="ARBA" id="ARBA00022603"/>
    </source>
</evidence>
<keyword evidence="1 6" id="KW-0963">Cytoplasm</keyword>
<dbReference type="Pfam" id="PF05971">
    <property type="entry name" value="Methyltransf_10"/>
    <property type="match status" value="1"/>
</dbReference>
<reference evidence="7 8" key="1">
    <citation type="submission" date="2015-04" db="EMBL/GenBank/DDBJ databases">
        <title>Draft Genome Sequence of the Novel Agar-Digesting Marine Bacterium Q1.</title>
        <authorList>
            <person name="Li Y."/>
            <person name="Li D."/>
            <person name="Chen G."/>
            <person name="Du Z."/>
        </authorList>
    </citation>
    <scope>NUCLEOTIDE SEQUENCE [LARGE SCALE GENOMIC DNA]</scope>
    <source>
        <strain evidence="7 8">Q1</strain>
    </source>
</reference>
<dbReference type="Proteomes" id="UP000037600">
    <property type="component" value="Unassembled WGS sequence"/>
</dbReference>
<comment type="subcellular location">
    <subcellularLocation>
        <location evidence="6">Cytoplasm</location>
    </subcellularLocation>
</comment>
<organism evidence="7 8">
    <name type="scientific">Catenovulum maritimum</name>
    <dbReference type="NCBI Taxonomy" id="1513271"/>
    <lineage>
        <taxon>Bacteria</taxon>
        <taxon>Pseudomonadati</taxon>
        <taxon>Pseudomonadota</taxon>
        <taxon>Gammaproteobacteria</taxon>
        <taxon>Alteromonadales</taxon>
        <taxon>Alteromonadaceae</taxon>
        <taxon>Catenovulum</taxon>
    </lineage>
</organism>
<dbReference type="NCBIfam" id="NF008725">
    <property type="entry name" value="PRK11727.1"/>
    <property type="match status" value="1"/>
</dbReference>
<evidence type="ECO:0000313" key="7">
    <source>
        <dbReference type="EMBL" id="KMT65147.1"/>
    </source>
</evidence>
<comment type="function">
    <text evidence="6">Specifically methylates the adenine in position 1618 of 23S rRNA.</text>
</comment>
<dbReference type="Gene3D" id="3.40.50.150">
    <property type="entry name" value="Vaccinia Virus protein VP39"/>
    <property type="match status" value="1"/>
</dbReference>
<dbReference type="PANTHER" id="PTHR13393">
    <property type="entry name" value="SAM-DEPENDENT METHYLTRANSFERASE"/>
    <property type="match status" value="1"/>
</dbReference>
<dbReference type="GO" id="GO:0005737">
    <property type="term" value="C:cytoplasm"/>
    <property type="evidence" value="ECO:0007669"/>
    <property type="project" value="UniProtKB-SubCell"/>
</dbReference>
<dbReference type="InterPro" id="IPR016909">
    <property type="entry name" value="rRNA_lsu_MeTfrase_F"/>
</dbReference>
<protein>
    <recommendedName>
        <fullName evidence="6">Ribosomal RNA large subunit methyltransferase F</fullName>
        <ecNumber evidence="6">2.1.1.181</ecNumber>
    </recommendedName>
    <alternativeName>
        <fullName evidence="6">23S rRNA mA1618 methyltransferase</fullName>
    </alternativeName>
    <alternativeName>
        <fullName evidence="6">rRNA adenine N-6-methyltransferase</fullName>
    </alternativeName>
</protein>
<evidence type="ECO:0000256" key="4">
    <source>
        <dbReference type="ARBA" id="ARBA00022679"/>
    </source>
</evidence>
<dbReference type="GO" id="GO:0052907">
    <property type="term" value="F:23S rRNA (adenine(1618)-N(6))-methyltransferase activity"/>
    <property type="evidence" value="ECO:0007669"/>
    <property type="project" value="UniProtKB-EC"/>
</dbReference>
<keyword evidence="4 6" id="KW-0808">Transferase</keyword>
<keyword evidence="5 6" id="KW-0949">S-adenosyl-L-methionine</keyword>
<dbReference type="PIRSF" id="PIRSF029038">
    <property type="entry name" value="Mtase_YbiN_prd"/>
    <property type="match status" value="1"/>
</dbReference>
<dbReference type="EC" id="2.1.1.181" evidence="6"/>
<evidence type="ECO:0000256" key="1">
    <source>
        <dbReference type="ARBA" id="ARBA00022490"/>
    </source>
</evidence>
<dbReference type="GO" id="GO:0070475">
    <property type="term" value="P:rRNA base methylation"/>
    <property type="evidence" value="ECO:0007669"/>
    <property type="project" value="TreeGrafter"/>
</dbReference>
<evidence type="ECO:0000313" key="8">
    <source>
        <dbReference type="Proteomes" id="UP000037600"/>
    </source>
</evidence>
<dbReference type="PATRIC" id="fig|1513271.3.peg.2124"/>
<dbReference type="PANTHER" id="PTHR13393:SF0">
    <property type="entry name" value="RNA N6-ADENOSINE-METHYLTRANSFERASE METTL16"/>
    <property type="match status" value="1"/>
</dbReference>
<evidence type="ECO:0000256" key="2">
    <source>
        <dbReference type="ARBA" id="ARBA00022552"/>
    </source>
</evidence>
<proteinExistence type="inferred from homology"/>
<keyword evidence="3 6" id="KW-0489">Methyltransferase</keyword>
<dbReference type="InterPro" id="IPR029063">
    <property type="entry name" value="SAM-dependent_MTases_sf"/>
</dbReference>
<comment type="catalytic activity">
    <reaction evidence="6">
        <text>adenosine(1618) in 23S rRNA + S-adenosyl-L-methionine = N(6)-methyladenosine(1618) in 23S rRNA + S-adenosyl-L-homocysteine + H(+)</text>
        <dbReference type="Rhea" id="RHEA:16497"/>
        <dbReference type="Rhea" id="RHEA-COMP:10229"/>
        <dbReference type="Rhea" id="RHEA-COMP:10231"/>
        <dbReference type="ChEBI" id="CHEBI:15378"/>
        <dbReference type="ChEBI" id="CHEBI:57856"/>
        <dbReference type="ChEBI" id="CHEBI:59789"/>
        <dbReference type="ChEBI" id="CHEBI:74411"/>
        <dbReference type="ChEBI" id="CHEBI:74449"/>
        <dbReference type="EC" id="2.1.1.181"/>
    </reaction>
</comment>
<name>A0A0J8GR18_9ALTE</name>
<dbReference type="RefSeq" id="WP_048692298.1">
    <property type="nucleotide sequence ID" value="NZ_KQ130490.1"/>
</dbReference>
<dbReference type="HAMAP" id="MF_01848">
    <property type="entry name" value="23SrRNA_methyltr_F"/>
    <property type="match status" value="1"/>
</dbReference>
<sequence>MSTPLQKRTKLSLNKQIKPAAKAGLLHKRHLHNGQYQFTRLIKANPKLKSYVKSNPAGQDTIDFSCAEAVYELNKALLKDIYQIDHWDIAAKNLCPPIPGRADYIHYLADLLPKQQQKSAQVLDIGTGASCIYPIIGARAYNWRFVASDIAKKSVENAQRIIESNQNLAGLIQVRLQSDKQAIFKNMIKPNEYYDLTLCNPPFHDSKKSAEKANLRKVNNLAKNSAKPIKDSKLNFSGMDNELWTKGGEISFILQMIQESIQFAKQVTWFTCLVSKSSNLPAIKKSLEKLNLAEYKIVNMSQGQKQSRFIAWRFKKG</sequence>
<dbReference type="OrthoDB" id="1115728at2"/>